<dbReference type="GO" id="GO:0003714">
    <property type="term" value="F:transcription corepressor activity"/>
    <property type="evidence" value="ECO:0007669"/>
    <property type="project" value="TreeGrafter"/>
</dbReference>
<keyword evidence="2" id="KW-0805">Transcription regulation</keyword>
<feature type="region of interest" description="Disordered" evidence="5">
    <location>
        <begin position="55"/>
        <end position="75"/>
    </location>
</feature>
<evidence type="ECO:0000256" key="5">
    <source>
        <dbReference type="SAM" id="MobiDB-lite"/>
    </source>
</evidence>
<evidence type="ECO:0000259" key="6">
    <source>
        <dbReference type="Pfam" id="PF24662"/>
    </source>
</evidence>
<dbReference type="AlphaFoldDB" id="A0A0B2S817"/>
<reference evidence="7" key="1">
    <citation type="submission" date="2014-07" db="EMBL/GenBank/DDBJ databases">
        <title>Identification of a novel salt tolerance gene in wild soybean by whole-genome sequencing.</title>
        <authorList>
            <person name="Lam H.-M."/>
            <person name="Qi X."/>
            <person name="Li M.-W."/>
            <person name="Liu X."/>
            <person name="Xie M."/>
            <person name="Ni M."/>
            <person name="Xu X."/>
        </authorList>
    </citation>
    <scope>NUCLEOTIDE SEQUENCE [LARGE SCALE GENOMIC DNA]</scope>
    <source>
        <tissue evidence="7">Root</tissue>
    </source>
</reference>
<evidence type="ECO:0000256" key="2">
    <source>
        <dbReference type="ARBA" id="ARBA00023015"/>
    </source>
</evidence>
<name>A0A0B2S817_GLYSO</name>
<dbReference type="Proteomes" id="UP000053555">
    <property type="component" value="Unassembled WGS sequence"/>
</dbReference>
<feature type="region of interest" description="Disordered" evidence="5">
    <location>
        <begin position="142"/>
        <end position="187"/>
    </location>
</feature>
<comment type="subcellular location">
    <subcellularLocation>
        <location evidence="1">Nucleus</location>
    </subcellularLocation>
</comment>
<accession>A0A0B2S817</accession>
<keyword evidence="4" id="KW-0539">Nucleus</keyword>
<protein>
    <recommendedName>
        <fullName evidence="6">DUF7650 domain-containing protein</fullName>
    </recommendedName>
</protein>
<keyword evidence="3" id="KW-0804">Transcription</keyword>
<evidence type="ECO:0000313" key="7">
    <source>
        <dbReference type="EMBL" id="KHN41355.1"/>
    </source>
</evidence>
<dbReference type="PANTHER" id="PTHR13859">
    <property type="entry name" value="ATROPHIN-RELATED"/>
    <property type="match status" value="1"/>
</dbReference>
<dbReference type="EMBL" id="KN645315">
    <property type="protein sequence ID" value="KHN41355.1"/>
    <property type="molecule type" value="Genomic_DNA"/>
</dbReference>
<proteinExistence type="predicted"/>
<feature type="domain" description="DUF7650" evidence="6">
    <location>
        <begin position="8"/>
        <end position="42"/>
    </location>
</feature>
<evidence type="ECO:0000256" key="1">
    <source>
        <dbReference type="ARBA" id="ARBA00004123"/>
    </source>
</evidence>
<dbReference type="InterPro" id="IPR056067">
    <property type="entry name" value="DUF7650"/>
</dbReference>
<evidence type="ECO:0000256" key="3">
    <source>
        <dbReference type="ARBA" id="ARBA00023163"/>
    </source>
</evidence>
<dbReference type="Pfam" id="PF24662">
    <property type="entry name" value="DUF7650"/>
    <property type="match status" value="1"/>
</dbReference>
<evidence type="ECO:0000256" key="4">
    <source>
        <dbReference type="ARBA" id="ARBA00023242"/>
    </source>
</evidence>
<dbReference type="GO" id="GO:0005634">
    <property type="term" value="C:nucleus"/>
    <property type="evidence" value="ECO:0007669"/>
    <property type="project" value="UniProtKB-SubCell"/>
</dbReference>
<gene>
    <name evidence="7" type="ORF">glysoja_031470</name>
</gene>
<dbReference type="PANTHER" id="PTHR13859:SF31">
    <property type="entry name" value="ELM2 DOMAIN-CONTAINING PROTEIN"/>
    <property type="match status" value="1"/>
</dbReference>
<sequence length="231" mass="26084">MISSRKLFGLAYWQKFSRTKLVKGDHYFDSVNDVLSKVIAEPNLLKLEVVETKVGGSNGEDAETGSNKDGQPDNHHHHYLKHQASTNNGDHIMYAIFYIGLMHRGKPCNLSELKSLHGNSVGKVDVDDDDIAYNKGNMHISKTKHRKGKHNKDATTQKEVNANPDHANNTTENHENQKTCVPDGNQPKRINLVKEQDQVIQLLQLLLPNDKDSLLRLRLRQATLLRTPQEA</sequence>
<organism evidence="7">
    <name type="scientific">Glycine soja</name>
    <name type="common">Wild soybean</name>
    <dbReference type="NCBI Taxonomy" id="3848"/>
    <lineage>
        <taxon>Eukaryota</taxon>
        <taxon>Viridiplantae</taxon>
        <taxon>Streptophyta</taxon>
        <taxon>Embryophyta</taxon>
        <taxon>Tracheophyta</taxon>
        <taxon>Spermatophyta</taxon>
        <taxon>Magnoliopsida</taxon>
        <taxon>eudicotyledons</taxon>
        <taxon>Gunneridae</taxon>
        <taxon>Pentapetalae</taxon>
        <taxon>rosids</taxon>
        <taxon>fabids</taxon>
        <taxon>Fabales</taxon>
        <taxon>Fabaceae</taxon>
        <taxon>Papilionoideae</taxon>
        <taxon>50 kb inversion clade</taxon>
        <taxon>NPAAA clade</taxon>
        <taxon>indigoferoid/millettioid clade</taxon>
        <taxon>Phaseoleae</taxon>
        <taxon>Glycine</taxon>
        <taxon>Glycine subgen. Soja</taxon>
    </lineage>
</organism>